<evidence type="ECO:0000256" key="11">
    <source>
        <dbReference type="SAM" id="MobiDB-lite"/>
    </source>
</evidence>
<evidence type="ECO:0000256" key="5">
    <source>
        <dbReference type="ARBA" id="ARBA00022989"/>
    </source>
</evidence>
<dbReference type="InterPro" id="IPR036880">
    <property type="entry name" value="Kunitz_BPTI_sf"/>
</dbReference>
<evidence type="ECO:0000313" key="14">
    <source>
        <dbReference type="Proteomes" id="UP000054495"/>
    </source>
</evidence>
<evidence type="ECO:0000256" key="10">
    <source>
        <dbReference type="RuleBase" id="RU079119"/>
    </source>
</evidence>
<accession>A0A0D6LT51</accession>
<evidence type="ECO:0000256" key="4">
    <source>
        <dbReference type="ARBA" id="ARBA00022900"/>
    </source>
</evidence>
<comment type="subcellular location">
    <subcellularLocation>
        <location evidence="1">Membrane</location>
        <topology evidence="1">Multi-pass membrane protein</topology>
    </subcellularLocation>
</comment>
<name>A0A0D6LT51_9BILA</name>
<dbReference type="CDD" id="cd00109">
    <property type="entry name" value="Kunitz-type"/>
    <property type="match status" value="2"/>
</dbReference>
<reference evidence="13 14" key="1">
    <citation type="submission" date="2013-05" db="EMBL/GenBank/DDBJ databases">
        <title>Draft genome of the parasitic nematode Anyclostoma ceylanicum.</title>
        <authorList>
            <person name="Mitreva M."/>
        </authorList>
    </citation>
    <scope>NUCLEOTIDE SEQUENCE [LARGE SCALE GENOMIC DNA]</scope>
</reference>
<dbReference type="GO" id="GO:0019706">
    <property type="term" value="F:protein-cysteine S-palmitoyltransferase activity"/>
    <property type="evidence" value="ECO:0007669"/>
    <property type="project" value="UniProtKB-EC"/>
</dbReference>
<dbReference type="InterPro" id="IPR002223">
    <property type="entry name" value="Kunitz_BPTI"/>
</dbReference>
<keyword evidence="10" id="KW-0012">Acyltransferase</keyword>
<feature type="transmembrane region" description="Helical" evidence="10">
    <location>
        <begin position="80"/>
        <end position="101"/>
    </location>
</feature>
<feature type="domain" description="BPTI/Kunitz inhibitor" evidence="12">
    <location>
        <begin position="436"/>
        <end position="470"/>
    </location>
</feature>
<dbReference type="PROSITE" id="PS00280">
    <property type="entry name" value="BPTI_KUNITZ_1"/>
    <property type="match status" value="1"/>
</dbReference>
<evidence type="ECO:0000256" key="7">
    <source>
        <dbReference type="ARBA" id="ARBA00023157"/>
    </source>
</evidence>
<keyword evidence="4" id="KW-0722">Serine protease inhibitor</keyword>
<evidence type="ECO:0000256" key="8">
    <source>
        <dbReference type="ARBA" id="ARBA00023463"/>
    </source>
</evidence>
<feature type="region of interest" description="Disordered" evidence="11">
    <location>
        <begin position="330"/>
        <end position="351"/>
    </location>
</feature>
<keyword evidence="5 10" id="KW-1133">Transmembrane helix</keyword>
<dbReference type="Gene3D" id="4.10.410.10">
    <property type="entry name" value="Pancreatic trypsin inhibitor Kunitz domain"/>
    <property type="match status" value="2"/>
</dbReference>
<feature type="transmembrane region" description="Helical" evidence="10">
    <location>
        <begin position="48"/>
        <end position="68"/>
    </location>
</feature>
<evidence type="ECO:0000259" key="12">
    <source>
        <dbReference type="PROSITE" id="PS50279"/>
    </source>
</evidence>
<dbReference type="GO" id="GO:0004867">
    <property type="term" value="F:serine-type endopeptidase inhibitor activity"/>
    <property type="evidence" value="ECO:0007669"/>
    <property type="project" value="UniProtKB-KW"/>
</dbReference>
<organism evidence="13 14">
    <name type="scientific">Ancylostoma ceylanicum</name>
    <dbReference type="NCBI Taxonomy" id="53326"/>
    <lineage>
        <taxon>Eukaryota</taxon>
        <taxon>Metazoa</taxon>
        <taxon>Ecdysozoa</taxon>
        <taxon>Nematoda</taxon>
        <taxon>Chromadorea</taxon>
        <taxon>Rhabditida</taxon>
        <taxon>Rhabditina</taxon>
        <taxon>Rhabditomorpha</taxon>
        <taxon>Strongyloidea</taxon>
        <taxon>Ancylostomatidae</taxon>
        <taxon>Ancylostomatinae</taxon>
        <taxon>Ancylostoma</taxon>
    </lineage>
</organism>
<gene>
    <name evidence="13" type="ORF">ANCCEY_06564</name>
</gene>
<dbReference type="EC" id="2.3.1.225" evidence="10"/>
<protein>
    <recommendedName>
        <fullName evidence="10">Palmitoyltransferase</fullName>
        <ecNumber evidence="10">2.3.1.225</ecNumber>
    </recommendedName>
</protein>
<keyword evidence="10" id="KW-0808">Transferase</keyword>
<feature type="transmembrane region" description="Helical" evidence="10">
    <location>
        <begin position="194"/>
        <end position="220"/>
    </location>
</feature>
<evidence type="ECO:0000256" key="1">
    <source>
        <dbReference type="ARBA" id="ARBA00004141"/>
    </source>
</evidence>
<comment type="similarity">
    <text evidence="8">Belongs to the DHHC palmitoyltransferase family. ERF2/ZDHHC9 subfamily.</text>
</comment>
<dbReference type="GO" id="GO:0016020">
    <property type="term" value="C:membrane"/>
    <property type="evidence" value="ECO:0007669"/>
    <property type="project" value="UniProtKB-SubCell"/>
</dbReference>
<evidence type="ECO:0000256" key="3">
    <source>
        <dbReference type="ARBA" id="ARBA00022692"/>
    </source>
</evidence>
<dbReference type="EMBL" id="KE124946">
    <property type="protein sequence ID" value="EPB74348.1"/>
    <property type="molecule type" value="Genomic_DNA"/>
</dbReference>
<dbReference type="PANTHER" id="PTHR12349">
    <property type="entry name" value="ANKYRIN REPEAT AND LEM DOMAIN-CONTAINING PROTEIN 2"/>
    <property type="match status" value="1"/>
</dbReference>
<evidence type="ECO:0000313" key="13">
    <source>
        <dbReference type="EMBL" id="EPB74348.1"/>
    </source>
</evidence>
<comment type="domain">
    <text evidence="10">The DHHC domain is required for palmitoyltransferase activity.</text>
</comment>
<dbReference type="Pfam" id="PF00014">
    <property type="entry name" value="Kunitz_BPTI"/>
    <property type="match status" value="2"/>
</dbReference>
<dbReference type="InterPro" id="IPR001594">
    <property type="entry name" value="Palmitoyltrfase_DHHC"/>
</dbReference>
<keyword evidence="14" id="KW-1185">Reference proteome</keyword>
<dbReference type="AlphaFoldDB" id="A0A0D6LT51"/>
<dbReference type="PRINTS" id="PR00759">
    <property type="entry name" value="BASICPTASE"/>
</dbReference>
<dbReference type="PROSITE" id="PS50216">
    <property type="entry name" value="DHHC"/>
    <property type="match status" value="1"/>
</dbReference>
<proteinExistence type="inferred from homology"/>
<dbReference type="PROSITE" id="PS50279">
    <property type="entry name" value="BPTI_KUNITZ_2"/>
    <property type="match status" value="2"/>
</dbReference>
<evidence type="ECO:0000256" key="6">
    <source>
        <dbReference type="ARBA" id="ARBA00023136"/>
    </source>
</evidence>
<dbReference type="InterPro" id="IPR020901">
    <property type="entry name" value="Prtase_inh_Kunz-CS"/>
</dbReference>
<dbReference type="SMART" id="SM00131">
    <property type="entry name" value="KU"/>
    <property type="match status" value="2"/>
</dbReference>
<comment type="catalytic activity">
    <reaction evidence="9">
        <text>L-cysteinyl-[protein] + hexadecanoyl-CoA = S-hexadecanoyl-L-cysteinyl-[protein] + CoA</text>
        <dbReference type="Rhea" id="RHEA:36683"/>
        <dbReference type="Rhea" id="RHEA-COMP:10131"/>
        <dbReference type="Rhea" id="RHEA-COMP:11032"/>
        <dbReference type="ChEBI" id="CHEBI:29950"/>
        <dbReference type="ChEBI" id="CHEBI:57287"/>
        <dbReference type="ChEBI" id="CHEBI:57379"/>
        <dbReference type="ChEBI" id="CHEBI:74151"/>
        <dbReference type="EC" id="2.3.1.225"/>
    </reaction>
    <physiologicalReaction direction="left-to-right" evidence="9">
        <dbReference type="Rhea" id="RHEA:36684"/>
    </physiologicalReaction>
</comment>
<feature type="domain" description="BPTI/Kunitz inhibitor" evidence="12">
    <location>
        <begin position="476"/>
        <end position="526"/>
    </location>
</feature>
<evidence type="ECO:0000256" key="9">
    <source>
        <dbReference type="ARBA" id="ARBA00047790"/>
    </source>
</evidence>
<keyword evidence="6 10" id="KW-0472">Membrane</keyword>
<dbReference type="Proteomes" id="UP000054495">
    <property type="component" value="Unassembled WGS sequence"/>
</dbReference>
<dbReference type="PANTHER" id="PTHR12349:SF2">
    <property type="entry name" value="PALMITOYLTRANSFERASE ZDHHC8"/>
    <property type="match status" value="1"/>
</dbReference>
<keyword evidence="3 10" id="KW-0812">Transmembrane</keyword>
<evidence type="ECO:0000256" key="2">
    <source>
        <dbReference type="ARBA" id="ARBA00022690"/>
    </source>
</evidence>
<dbReference type="Pfam" id="PF01529">
    <property type="entry name" value="DHHC"/>
    <property type="match status" value="1"/>
</dbReference>
<dbReference type="SUPFAM" id="SSF57362">
    <property type="entry name" value="BPTI-like"/>
    <property type="match status" value="2"/>
</dbReference>
<keyword evidence="2" id="KW-0646">Protease inhibitor</keyword>
<dbReference type="FunFam" id="4.10.410.10:FF:000020">
    <property type="entry name" value="Collagen, type VI, alpha 3"/>
    <property type="match status" value="1"/>
</dbReference>
<feature type="region of interest" description="Disordered" evidence="11">
    <location>
        <begin position="388"/>
        <end position="412"/>
    </location>
</feature>
<sequence>MSRTKVKIRKKGTAARTRVLTLTDRFHTGFSWNLLLRAGRMCKRLGQLLPSAIAWSLIVICTLCFYYFLAPAVAVRWGWYGWALCGVDLIIFLMVISNLIMAMCMDPGIHPYGYATEEMTTDDFRSPLYKNVEINGITVRMKWCVTCQFYRPPRSSHCSVCNRCIDTFDHHCPWVHNCVGRRNYREDILSRPNLCSIVLLALCAILSVPVVGLTIFHIVLVSRGRTTNEQVTGKFQSGYNPFTVGCVGNIRRTLCGSQFPSFTKYEESGGKRTSRKNRSAVEDAKVNGALKKGVQDTEEVDETTVLYVPDKDGVKDGHIRLKQLRLPDSQSVGTSISLTGPEPATQRERDGSTCNLFESAQGSPRMNSPTSPVSDAYQASFEEATRDALSPPKVHSDASITASQVLNGDRSRPRGFADAVRIHDQLSSPAKSVALFAFDATQGKCVDFNYGGCDGNRNNFESLDACRNKCEQGDVCLLSIEVGPCKARMPRYAYDAAQGKCIRFFYGGCRGNANNFETLEDCRKKCSKKQCTPPPYRGGY</sequence>
<keyword evidence="7" id="KW-1015">Disulfide bond</keyword>